<feature type="domain" description="SIS" evidence="10">
    <location>
        <begin position="36"/>
        <end position="190"/>
    </location>
</feature>
<feature type="binding site" evidence="9">
    <location>
        <begin position="93"/>
        <end position="94"/>
    </location>
    <ligand>
        <name>substrate</name>
    </ligand>
</feature>
<dbReference type="InterPro" id="IPR004515">
    <property type="entry name" value="Phosphoheptose_Isoase"/>
</dbReference>
<comment type="cofactor">
    <cofactor evidence="9">
        <name>Zn(2+)</name>
        <dbReference type="ChEBI" id="CHEBI:29105"/>
    </cofactor>
    <text evidence="9">Binds 1 zinc ion per subunit.</text>
</comment>
<keyword evidence="7 9" id="KW-0413">Isomerase</keyword>
<dbReference type="GO" id="GO:0005975">
    <property type="term" value="P:carbohydrate metabolic process"/>
    <property type="evidence" value="ECO:0007669"/>
    <property type="project" value="UniProtKB-UniRule"/>
</dbReference>
<keyword evidence="4 9" id="KW-0963">Cytoplasm</keyword>
<evidence type="ECO:0000256" key="9">
    <source>
        <dbReference type="HAMAP-Rule" id="MF_00067"/>
    </source>
</evidence>
<dbReference type="HAMAP" id="MF_00067">
    <property type="entry name" value="GmhA"/>
    <property type="match status" value="1"/>
</dbReference>
<evidence type="ECO:0000256" key="3">
    <source>
        <dbReference type="ARBA" id="ARBA00009894"/>
    </source>
</evidence>
<evidence type="ECO:0000259" key="10">
    <source>
        <dbReference type="PROSITE" id="PS51464"/>
    </source>
</evidence>
<feature type="binding site" evidence="9">
    <location>
        <position position="124"/>
    </location>
    <ligand>
        <name>substrate</name>
    </ligand>
</feature>
<dbReference type="EMBL" id="OKRB01000085">
    <property type="protein sequence ID" value="SPE20155.1"/>
    <property type="molecule type" value="Genomic_DNA"/>
</dbReference>
<name>A0A2N9LB12_9BACT</name>
<keyword evidence="8 9" id="KW-0119">Carbohydrate metabolism</keyword>
<dbReference type="InterPro" id="IPR035461">
    <property type="entry name" value="GmhA/DiaA"/>
</dbReference>
<evidence type="ECO:0000256" key="4">
    <source>
        <dbReference type="ARBA" id="ARBA00022490"/>
    </source>
</evidence>
<feature type="binding site" evidence="9">
    <location>
        <position position="171"/>
    </location>
    <ligand>
        <name>substrate</name>
    </ligand>
</feature>
<proteinExistence type="inferred from homology"/>
<feature type="binding site" evidence="9">
    <location>
        <position position="64"/>
    </location>
    <ligand>
        <name>substrate</name>
    </ligand>
</feature>
<dbReference type="Gene3D" id="3.40.50.10490">
    <property type="entry name" value="Glucose-6-phosphate isomerase like protein, domain 1"/>
    <property type="match status" value="1"/>
</dbReference>
<comment type="similarity">
    <text evidence="3 9">Belongs to the SIS family. GmhA subfamily.</text>
</comment>
<evidence type="ECO:0000256" key="7">
    <source>
        <dbReference type="ARBA" id="ARBA00023235"/>
    </source>
</evidence>
<accession>A0A2N9LB12</accession>
<feature type="binding site" evidence="9">
    <location>
        <begin position="119"/>
        <end position="121"/>
    </location>
    <ligand>
        <name>substrate</name>
    </ligand>
</feature>
<dbReference type="UniPathway" id="UPA00041">
    <property type="reaction ID" value="UER00436"/>
</dbReference>
<evidence type="ECO:0000256" key="8">
    <source>
        <dbReference type="ARBA" id="ARBA00023277"/>
    </source>
</evidence>
<comment type="catalytic activity">
    <reaction evidence="1 9">
        <text>2 D-sedoheptulose 7-phosphate = D-glycero-alpha-D-manno-heptose 7-phosphate + D-glycero-beta-D-manno-heptose 7-phosphate</text>
        <dbReference type="Rhea" id="RHEA:27489"/>
        <dbReference type="ChEBI" id="CHEBI:57483"/>
        <dbReference type="ChEBI" id="CHEBI:60203"/>
        <dbReference type="ChEBI" id="CHEBI:60204"/>
        <dbReference type="EC" id="5.3.1.28"/>
    </reaction>
</comment>
<dbReference type="GO" id="GO:0005737">
    <property type="term" value="C:cytoplasm"/>
    <property type="evidence" value="ECO:0007669"/>
    <property type="project" value="UniProtKB-SubCell"/>
</dbReference>
<protein>
    <recommendedName>
        <fullName evidence="9">Phosphoheptose isomerase</fullName>
        <ecNumber evidence="9">5.3.1.28</ecNumber>
    </recommendedName>
    <alternativeName>
        <fullName evidence="9">Sedoheptulose 7-phosphate isomerase</fullName>
    </alternativeName>
</protein>
<comment type="miscellaneous">
    <text evidence="9">The reaction produces a racemic mixture of D-glycero-alpha-D-manno-heptose 7-phosphate and D-glycero-beta-D-manno-heptose 7-phosphate.</text>
</comment>
<evidence type="ECO:0000313" key="11">
    <source>
        <dbReference type="EMBL" id="SPE20155.1"/>
    </source>
</evidence>
<comment type="subcellular location">
    <subcellularLocation>
        <location evidence="2 9">Cytoplasm</location>
    </subcellularLocation>
</comment>
<evidence type="ECO:0000256" key="2">
    <source>
        <dbReference type="ARBA" id="ARBA00004496"/>
    </source>
</evidence>
<dbReference type="Pfam" id="PF13580">
    <property type="entry name" value="SIS_2"/>
    <property type="match status" value="1"/>
</dbReference>
<dbReference type="EC" id="5.3.1.28" evidence="9"/>
<dbReference type="AlphaFoldDB" id="A0A2N9LB12"/>
<keyword evidence="6 9" id="KW-0862">Zinc</keyword>
<evidence type="ECO:0000256" key="1">
    <source>
        <dbReference type="ARBA" id="ARBA00000348"/>
    </source>
</evidence>
<dbReference type="InterPro" id="IPR001347">
    <property type="entry name" value="SIS_dom"/>
</dbReference>
<feature type="binding site" evidence="9">
    <location>
        <position position="171"/>
    </location>
    <ligand>
        <name>Zn(2+)</name>
        <dbReference type="ChEBI" id="CHEBI:29105"/>
    </ligand>
</feature>
<dbReference type="InterPro" id="IPR050099">
    <property type="entry name" value="SIS_GmhA/DiaA_subfam"/>
</dbReference>
<evidence type="ECO:0000313" key="12">
    <source>
        <dbReference type="Proteomes" id="UP000239735"/>
    </source>
</evidence>
<keyword evidence="5 9" id="KW-0479">Metal-binding</keyword>
<evidence type="ECO:0000256" key="5">
    <source>
        <dbReference type="ARBA" id="ARBA00022723"/>
    </source>
</evidence>
<dbReference type="PANTHER" id="PTHR30390">
    <property type="entry name" value="SEDOHEPTULOSE 7-PHOSPHATE ISOMERASE / DNAA INITIATOR-ASSOCIATING FACTOR FOR REPLICATION INITIATION"/>
    <property type="match status" value="1"/>
</dbReference>
<evidence type="ECO:0000256" key="6">
    <source>
        <dbReference type="ARBA" id="ARBA00022833"/>
    </source>
</evidence>
<dbReference type="InterPro" id="IPR046348">
    <property type="entry name" value="SIS_dom_sf"/>
</dbReference>
<dbReference type="PROSITE" id="PS51464">
    <property type="entry name" value="SIS"/>
    <property type="match status" value="1"/>
</dbReference>
<dbReference type="Proteomes" id="UP000239735">
    <property type="component" value="Unassembled WGS sequence"/>
</dbReference>
<dbReference type="CDD" id="cd05006">
    <property type="entry name" value="SIS_GmhA"/>
    <property type="match status" value="1"/>
</dbReference>
<feature type="binding site" evidence="9">
    <location>
        <position position="64"/>
    </location>
    <ligand>
        <name>Zn(2+)</name>
        <dbReference type="ChEBI" id="CHEBI:29105"/>
    </ligand>
</feature>
<dbReference type="PANTHER" id="PTHR30390:SF6">
    <property type="entry name" value="DNAA INITIATOR-ASSOCIATING PROTEIN DIAA"/>
    <property type="match status" value="1"/>
</dbReference>
<organism evidence="11 12">
    <name type="scientific">Candidatus Sulfuritelmatomonas gaucii</name>
    <dbReference type="NCBI Taxonomy" id="2043161"/>
    <lineage>
        <taxon>Bacteria</taxon>
        <taxon>Pseudomonadati</taxon>
        <taxon>Acidobacteriota</taxon>
        <taxon>Terriglobia</taxon>
        <taxon>Terriglobales</taxon>
        <taxon>Acidobacteriaceae</taxon>
        <taxon>Candidatus Sulfuritelmatomonas</taxon>
    </lineage>
</organism>
<reference evidence="12" key="1">
    <citation type="submission" date="2018-02" db="EMBL/GenBank/DDBJ databases">
        <authorList>
            <person name="Hausmann B."/>
        </authorList>
    </citation>
    <scope>NUCLEOTIDE SEQUENCE [LARGE SCALE GENOMIC DNA]</scope>
    <source>
        <strain evidence="12">Peat soil MAG SbA5</strain>
    </source>
</reference>
<dbReference type="OrthoDB" id="9781311at2"/>
<sequence length="206" mass="21582">MSNLVREKLLEGLGVIEAVAHDGALLATLNAAAEATADALKSGRKLMVAGNGGSAADAQHLVAEFVNRLVHDRPAMRAVALTTDSSILTAVGNDYGFDRLFARQIEALGQPGDVFLGISTSGKSPNVIGALEFCREKGITTIGLTGRTGGKMPSLCDYCLRMPSDVTMYIQQAHLALEHIFCMIVEQKCFATEQSAAASSVAAAKG</sequence>
<dbReference type="GO" id="GO:0008270">
    <property type="term" value="F:zinc ion binding"/>
    <property type="evidence" value="ECO:0007669"/>
    <property type="project" value="UniProtKB-UniRule"/>
</dbReference>
<dbReference type="SUPFAM" id="SSF53697">
    <property type="entry name" value="SIS domain"/>
    <property type="match status" value="1"/>
</dbReference>
<dbReference type="GO" id="GO:0008968">
    <property type="term" value="F:D-sedoheptulose 7-phosphate isomerase activity"/>
    <property type="evidence" value="ECO:0007669"/>
    <property type="project" value="UniProtKB-UniRule"/>
</dbReference>
<dbReference type="GO" id="GO:2001061">
    <property type="term" value="P:D-glycero-D-manno-heptose 7-phosphate biosynthetic process"/>
    <property type="evidence" value="ECO:0007669"/>
    <property type="project" value="UniProtKB-UniPathway"/>
</dbReference>
<dbReference type="GO" id="GO:0097367">
    <property type="term" value="F:carbohydrate derivative binding"/>
    <property type="evidence" value="ECO:0007669"/>
    <property type="project" value="InterPro"/>
</dbReference>
<gene>
    <name evidence="9 11" type="primary">gmhA</name>
    <name evidence="11" type="ORF">SBA5_290009</name>
</gene>
<feature type="binding site" evidence="9">
    <location>
        <begin position="51"/>
        <end position="53"/>
    </location>
    <ligand>
        <name>substrate</name>
    </ligand>
</feature>
<comment type="function">
    <text evidence="9">Catalyzes the isomerization of sedoheptulose 7-phosphate in D-glycero-D-manno-heptose 7-phosphate.</text>
</comment>
<feature type="binding site" evidence="9">
    <location>
        <position position="179"/>
    </location>
    <ligand>
        <name>Zn(2+)</name>
        <dbReference type="ChEBI" id="CHEBI:29105"/>
    </ligand>
</feature>
<feature type="binding site" evidence="9">
    <location>
        <position position="60"/>
    </location>
    <ligand>
        <name>Zn(2+)</name>
        <dbReference type="ChEBI" id="CHEBI:29105"/>
    </ligand>
</feature>
<comment type="pathway">
    <text evidence="9">Carbohydrate biosynthesis; D-glycero-D-manno-heptose 7-phosphate biosynthesis; D-glycero-alpha-D-manno-heptose 7-phosphate and D-glycero-beta-D-manno-heptose 7-phosphate from sedoheptulose 7-phosphate: step 1/1.</text>
</comment>